<protein>
    <recommendedName>
        <fullName evidence="11">3-oxo-tetronate kinase</fullName>
        <ecNumber evidence="10">2.7.1.217</ecNumber>
    </recommendedName>
    <alternativeName>
        <fullName evidence="12">3-dehydrotetronate 4-kinase</fullName>
    </alternativeName>
</protein>
<comment type="function">
    <text evidence="9">Catalyzes the ATP-dependent phosphorylation of 3-oxo-tetronate to 3-oxo-tetronate 4-phosphate.</text>
</comment>
<dbReference type="SUPFAM" id="SSF142764">
    <property type="entry name" value="YgbK-like"/>
    <property type="match status" value="1"/>
</dbReference>
<evidence type="ECO:0000313" key="16">
    <source>
        <dbReference type="Proteomes" id="UP000624159"/>
    </source>
</evidence>
<evidence type="ECO:0000256" key="10">
    <source>
        <dbReference type="ARBA" id="ARBA00039095"/>
    </source>
</evidence>
<comment type="catalytic activity">
    <reaction evidence="8">
        <text>3-dehydro-D-erythronate + ATP = 3-dehydro-4-O-phospho-D-erythronate + ADP + H(+)</text>
        <dbReference type="Rhea" id="RHEA:52556"/>
        <dbReference type="ChEBI" id="CHEBI:15378"/>
        <dbReference type="ChEBI" id="CHEBI:30616"/>
        <dbReference type="ChEBI" id="CHEBI:57958"/>
        <dbReference type="ChEBI" id="CHEBI:136593"/>
        <dbReference type="ChEBI" id="CHEBI:456216"/>
        <dbReference type="EC" id="2.7.1.217"/>
    </reaction>
</comment>
<evidence type="ECO:0000256" key="1">
    <source>
        <dbReference type="ARBA" id="ARBA00005715"/>
    </source>
</evidence>
<evidence type="ECO:0000256" key="6">
    <source>
        <dbReference type="ARBA" id="ARBA00023277"/>
    </source>
</evidence>
<keyword evidence="5" id="KW-0067">ATP-binding</keyword>
<evidence type="ECO:0000256" key="3">
    <source>
        <dbReference type="ARBA" id="ARBA00022741"/>
    </source>
</evidence>
<evidence type="ECO:0000256" key="7">
    <source>
        <dbReference type="ARBA" id="ARBA00035898"/>
    </source>
</evidence>
<feature type="domain" description="Four-carbon acid sugar kinase N-terminal" evidence="13">
    <location>
        <begin position="4"/>
        <end position="228"/>
    </location>
</feature>
<evidence type="ECO:0000256" key="8">
    <source>
        <dbReference type="ARBA" id="ARBA00036346"/>
    </source>
</evidence>
<dbReference type="Pfam" id="PF07005">
    <property type="entry name" value="SBD_N"/>
    <property type="match status" value="1"/>
</dbReference>
<dbReference type="InterPro" id="IPR031475">
    <property type="entry name" value="NBD_C"/>
</dbReference>
<dbReference type="EC" id="2.7.1.217" evidence="10"/>
<dbReference type="InterPro" id="IPR010737">
    <property type="entry name" value="4-carb_acid_sugar_kinase_N"/>
</dbReference>
<evidence type="ECO:0000256" key="2">
    <source>
        <dbReference type="ARBA" id="ARBA00022679"/>
    </source>
</evidence>
<comment type="similarity">
    <text evidence="1">Belongs to the four-carbon acid sugar kinase family.</text>
</comment>
<evidence type="ECO:0000256" key="4">
    <source>
        <dbReference type="ARBA" id="ARBA00022777"/>
    </source>
</evidence>
<evidence type="ECO:0000256" key="12">
    <source>
        <dbReference type="ARBA" id="ARBA00041377"/>
    </source>
</evidence>
<comment type="caution">
    <text evidence="15">The sequence shown here is derived from an EMBL/GenBank/DDBJ whole genome shotgun (WGS) entry which is preliminary data.</text>
</comment>
<dbReference type="Proteomes" id="UP000624159">
    <property type="component" value="Unassembled WGS sequence"/>
</dbReference>
<reference evidence="15 16" key="1">
    <citation type="submission" date="2020-11" db="EMBL/GenBank/DDBJ databases">
        <title>Enhanced detection system for hospital associated transmission using whole genome sequencing surveillance.</title>
        <authorList>
            <person name="Harrison L.H."/>
            <person name="Van Tyne D."/>
            <person name="Marsh J.W."/>
            <person name="Griffith M.P."/>
            <person name="Snyder D.J."/>
            <person name="Cooper V.S."/>
            <person name="Mustapha M."/>
        </authorList>
    </citation>
    <scope>NUCLEOTIDE SEQUENCE [LARGE SCALE GENOMIC DNA]</scope>
    <source>
        <strain evidence="15 16">SER00230</strain>
    </source>
</reference>
<dbReference type="Gene3D" id="3.40.980.20">
    <property type="entry name" value="Four-carbon acid sugar kinase, nucleotide binding domain"/>
    <property type="match status" value="1"/>
</dbReference>
<evidence type="ECO:0000313" key="15">
    <source>
        <dbReference type="EMBL" id="MBH1928367.1"/>
    </source>
</evidence>
<dbReference type="GO" id="GO:0016301">
    <property type="term" value="F:kinase activity"/>
    <property type="evidence" value="ECO:0007669"/>
    <property type="project" value="UniProtKB-KW"/>
</dbReference>
<keyword evidence="16" id="KW-1185">Reference proteome</keyword>
<organism evidence="15 16">
    <name type="scientific">Serratia rubidaea</name>
    <name type="common">Serratia marinorubra</name>
    <dbReference type="NCBI Taxonomy" id="61652"/>
    <lineage>
        <taxon>Bacteria</taxon>
        <taxon>Pseudomonadati</taxon>
        <taxon>Pseudomonadota</taxon>
        <taxon>Gammaproteobacteria</taxon>
        <taxon>Enterobacterales</taxon>
        <taxon>Yersiniaceae</taxon>
        <taxon>Serratia</taxon>
    </lineage>
</organism>
<evidence type="ECO:0000259" key="14">
    <source>
        <dbReference type="Pfam" id="PF17042"/>
    </source>
</evidence>
<keyword evidence="4 15" id="KW-0418">Kinase</keyword>
<comment type="catalytic activity">
    <reaction evidence="7">
        <text>3-dehydro-L-erythronate + ATP = 3-dehydro-4-O-phospho-L-erythronate + ADP + H(+)</text>
        <dbReference type="Rhea" id="RHEA:52552"/>
        <dbReference type="ChEBI" id="CHEBI:15378"/>
        <dbReference type="ChEBI" id="CHEBI:30616"/>
        <dbReference type="ChEBI" id="CHEBI:136592"/>
        <dbReference type="ChEBI" id="CHEBI:136670"/>
        <dbReference type="ChEBI" id="CHEBI:456216"/>
        <dbReference type="EC" id="2.7.1.217"/>
    </reaction>
</comment>
<name>A0ABS0M7S5_SERRU</name>
<dbReference type="NCBIfam" id="NF043035">
    <property type="entry name" value="OxoTetrKin"/>
    <property type="match status" value="1"/>
</dbReference>
<accession>A0ABS0M7S5</accession>
<evidence type="ECO:0000256" key="11">
    <source>
        <dbReference type="ARBA" id="ARBA00039461"/>
    </source>
</evidence>
<feature type="domain" description="Four-carbon acid sugar kinase nucleotide binding" evidence="14">
    <location>
        <begin position="253"/>
        <end position="411"/>
    </location>
</feature>
<sequence length="420" mass="44846">MMLLGVIADDFTGATDIASFLVENGLSTVQLNGIPDSDAAVDAQAVVISLKSRSCPAEQAVAQSLQALTWLQRQGCQRFYFKYCSTFDSTARGNIGPVTDALLDALGESQTVISPALPVNGRTVYQGYLFVMDQLLSESGMRNHPVTPMTDSNLLRLMEAQAAGRCGLIDAAVMDAGADDVRARLQQLAQQGVRYVVLDTLNEQHLLTQGAALKAMKLVTGGSGLAIGLARQWAQPGQTQAQAAGTPQGEKAVVLSGSCSTMTNKQVARYRQQAAAQAIDVARCIGEDERARYARELSDWVQVQSGDLAPLLYATAEPEALRQTQQQYGVDIASQAVEALFAALVQLLHQAGFRRFIVAGGETSGVVTQALAIRGFHIGPCISPGVPWVRAIEQPVSLALKSGNFGDENFFARAQTEFPL</sequence>
<dbReference type="InterPro" id="IPR037051">
    <property type="entry name" value="4-carb_acid_sugar_kinase_N_sf"/>
</dbReference>
<dbReference type="EMBL" id="JADULK010000001">
    <property type="protein sequence ID" value="MBH1928367.1"/>
    <property type="molecule type" value="Genomic_DNA"/>
</dbReference>
<keyword evidence="3" id="KW-0547">Nucleotide-binding</keyword>
<dbReference type="Gene3D" id="3.40.50.10840">
    <property type="entry name" value="Putative sugar-binding, N-terminal domain"/>
    <property type="match status" value="1"/>
</dbReference>
<dbReference type="InterPro" id="IPR042213">
    <property type="entry name" value="NBD_C_sf"/>
</dbReference>
<keyword evidence="2" id="KW-0808">Transferase</keyword>
<gene>
    <name evidence="15" type="ORF">I5U13_01640</name>
</gene>
<keyword evidence="6" id="KW-0119">Carbohydrate metabolism</keyword>
<evidence type="ECO:0000256" key="9">
    <source>
        <dbReference type="ARBA" id="ARBA00037335"/>
    </source>
</evidence>
<dbReference type="Pfam" id="PF17042">
    <property type="entry name" value="NBD_C"/>
    <property type="match status" value="1"/>
</dbReference>
<evidence type="ECO:0000259" key="13">
    <source>
        <dbReference type="Pfam" id="PF07005"/>
    </source>
</evidence>
<proteinExistence type="inferred from homology"/>
<dbReference type="InterPro" id="IPR050007">
    <property type="entry name" value="OtnK"/>
</dbReference>
<evidence type="ECO:0000256" key="5">
    <source>
        <dbReference type="ARBA" id="ARBA00022840"/>
    </source>
</evidence>